<dbReference type="PRINTS" id="PR00385">
    <property type="entry name" value="P450"/>
</dbReference>
<dbReference type="Proteomes" id="UP001107558">
    <property type="component" value="Chromosome 1"/>
</dbReference>
<dbReference type="OrthoDB" id="3945418at2759"/>
<evidence type="ECO:0000256" key="8">
    <source>
        <dbReference type="PIRSR" id="PIRSR602401-1"/>
    </source>
</evidence>
<accession>A0A9J6CJW4</accession>
<keyword evidence="4 8" id="KW-0479">Metal-binding</keyword>
<feature type="binding site" description="axial binding residue" evidence="8">
    <location>
        <position position="467"/>
    </location>
    <ligand>
        <name>heme</name>
        <dbReference type="ChEBI" id="CHEBI:30413"/>
    </ligand>
    <ligandPart>
        <name>Fe</name>
        <dbReference type="ChEBI" id="CHEBI:18248"/>
    </ligandPart>
</feature>
<evidence type="ECO:0000256" key="10">
    <source>
        <dbReference type="SAM" id="Phobius"/>
    </source>
</evidence>
<dbReference type="PANTHER" id="PTHR24279:SF120">
    <property type="entry name" value="CYTOCHROME P450"/>
    <property type="match status" value="1"/>
</dbReference>
<keyword evidence="7 9" id="KW-0503">Monooxygenase</keyword>
<comment type="cofactor">
    <cofactor evidence="1 8">
        <name>heme</name>
        <dbReference type="ChEBI" id="CHEBI:30413"/>
    </cofactor>
</comment>
<dbReference type="PRINTS" id="PR00463">
    <property type="entry name" value="EP450I"/>
</dbReference>
<dbReference type="InterPro" id="IPR036396">
    <property type="entry name" value="Cyt_P450_sf"/>
</dbReference>
<gene>
    <name evidence="11" type="ORF">PVAND_011531</name>
</gene>
<name>A0A9J6CJW4_POLVA</name>
<dbReference type="InterPro" id="IPR001128">
    <property type="entry name" value="Cyt_P450"/>
</dbReference>
<dbReference type="GO" id="GO:0016705">
    <property type="term" value="F:oxidoreductase activity, acting on paired donors, with incorporation or reduction of molecular oxygen"/>
    <property type="evidence" value="ECO:0007669"/>
    <property type="project" value="InterPro"/>
</dbReference>
<dbReference type="InterPro" id="IPR050479">
    <property type="entry name" value="CYP11_CYP27_families"/>
</dbReference>
<reference evidence="11" key="1">
    <citation type="submission" date="2021-03" db="EMBL/GenBank/DDBJ databases">
        <title>Chromosome level genome of the anhydrobiotic midge Polypedilum vanderplanki.</title>
        <authorList>
            <person name="Yoshida Y."/>
            <person name="Kikawada T."/>
            <person name="Gusev O."/>
        </authorList>
    </citation>
    <scope>NUCLEOTIDE SEQUENCE</scope>
    <source>
        <strain evidence="11">NIAS01</strain>
        <tissue evidence="11">Whole body or cell culture</tissue>
    </source>
</reference>
<comment type="similarity">
    <text evidence="2 9">Belongs to the cytochrome P450 family.</text>
</comment>
<keyword evidence="10" id="KW-1133">Transmembrane helix</keyword>
<keyword evidence="3 8" id="KW-0349">Heme</keyword>
<sequence>MVPLTVILLYVAIASFLIYTFKNKKPLKWSEIANAIPFYQYIVKIDSEDTFKIPGPLRLPFIGTKWQNIKMNKLHEYYESLNNLYGDVVLEVCSNNVPVISLFNKNDIEKVLHFNSAYPFRPPTEILSYYRKSRPDRYASLGLINEQGPEWGRLRAKMTPKTLESRKVLSSFCSDFNELSDEFINVIKLKRNEENIVKNFEETMKLMSIEAACALILGRKMGYLADSHDHLDNNSKELMIAVKNIFGVIRDSYYGNGMWKYFPTKLYSKYIEYEDKIYDIITGIINETLHDHEFMALDSDNMSILAMILKADGLDMKDKISGVIDFLTASQVLSHTMIFLLHFLSEKPEVQEKIYQETLPYIKTLSYENIKKFHYTRAAILESLRISPTAFSVARILEQDFNFSGYHVKAGNIVLLQNMVACNKDENFENAKTFNPDRWLNENGEFNINQCSASPIVIPFGYGKRACPGKKFSEMEMTILTVKLIHSYKIEYHSTFEKQFEFLVVPKDPVDIKFTNRF</sequence>
<dbReference type="Pfam" id="PF00067">
    <property type="entry name" value="p450"/>
    <property type="match status" value="1"/>
</dbReference>
<dbReference type="PROSITE" id="PS00086">
    <property type="entry name" value="CYTOCHROME_P450"/>
    <property type="match status" value="1"/>
</dbReference>
<comment type="caution">
    <text evidence="11">The sequence shown here is derived from an EMBL/GenBank/DDBJ whole genome shotgun (WGS) entry which is preliminary data.</text>
</comment>
<dbReference type="InterPro" id="IPR017972">
    <property type="entry name" value="Cyt_P450_CS"/>
</dbReference>
<keyword evidence="10" id="KW-0472">Membrane</keyword>
<evidence type="ECO:0000256" key="4">
    <source>
        <dbReference type="ARBA" id="ARBA00022723"/>
    </source>
</evidence>
<evidence type="ECO:0000256" key="6">
    <source>
        <dbReference type="ARBA" id="ARBA00023004"/>
    </source>
</evidence>
<dbReference type="SUPFAM" id="SSF48264">
    <property type="entry name" value="Cytochrome P450"/>
    <property type="match status" value="1"/>
</dbReference>
<dbReference type="GO" id="GO:0005506">
    <property type="term" value="F:iron ion binding"/>
    <property type="evidence" value="ECO:0007669"/>
    <property type="project" value="InterPro"/>
</dbReference>
<evidence type="ECO:0000313" key="12">
    <source>
        <dbReference type="Proteomes" id="UP001107558"/>
    </source>
</evidence>
<keyword evidence="12" id="KW-1185">Reference proteome</keyword>
<keyword evidence="10" id="KW-0812">Transmembrane</keyword>
<evidence type="ECO:0000256" key="3">
    <source>
        <dbReference type="ARBA" id="ARBA00022617"/>
    </source>
</evidence>
<evidence type="ECO:0000313" key="11">
    <source>
        <dbReference type="EMBL" id="KAG5682159.1"/>
    </source>
</evidence>
<evidence type="ECO:0000256" key="2">
    <source>
        <dbReference type="ARBA" id="ARBA00010617"/>
    </source>
</evidence>
<dbReference type="InterPro" id="IPR002401">
    <property type="entry name" value="Cyt_P450_E_grp-I"/>
</dbReference>
<dbReference type="GO" id="GO:0004497">
    <property type="term" value="F:monooxygenase activity"/>
    <property type="evidence" value="ECO:0007669"/>
    <property type="project" value="UniProtKB-KW"/>
</dbReference>
<dbReference type="CDD" id="cd11054">
    <property type="entry name" value="CYP24A1-like"/>
    <property type="match status" value="1"/>
</dbReference>
<evidence type="ECO:0000256" key="7">
    <source>
        <dbReference type="ARBA" id="ARBA00023033"/>
    </source>
</evidence>
<evidence type="ECO:0000256" key="5">
    <source>
        <dbReference type="ARBA" id="ARBA00023002"/>
    </source>
</evidence>
<dbReference type="PANTHER" id="PTHR24279">
    <property type="entry name" value="CYTOCHROME P450"/>
    <property type="match status" value="1"/>
</dbReference>
<dbReference type="EMBL" id="JADBJN010000001">
    <property type="protein sequence ID" value="KAG5682159.1"/>
    <property type="molecule type" value="Genomic_DNA"/>
</dbReference>
<evidence type="ECO:0000256" key="9">
    <source>
        <dbReference type="RuleBase" id="RU000461"/>
    </source>
</evidence>
<keyword evidence="5 9" id="KW-0560">Oxidoreductase</keyword>
<keyword evidence="6 8" id="KW-0408">Iron</keyword>
<dbReference type="AlphaFoldDB" id="A0A9J6CJW4"/>
<evidence type="ECO:0008006" key="13">
    <source>
        <dbReference type="Google" id="ProtNLM"/>
    </source>
</evidence>
<dbReference type="Gene3D" id="1.10.630.10">
    <property type="entry name" value="Cytochrome P450"/>
    <property type="match status" value="1"/>
</dbReference>
<dbReference type="GO" id="GO:0020037">
    <property type="term" value="F:heme binding"/>
    <property type="evidence" value="ECO:0007669"/>
    <property type="project" value="InterPro"/>
</dbReference>
<organism evidence="11 12">
    <name type="scientific">Polypedilum vanderplanki</name>
    <name type="common">Sleeping chironomid midge</name>
    <dbReference type="NCBI Taxonomy" id="319348"/>
    <lineage>
        <taxon>Eukaryota</taxon>
        <taxon>Metazoa</taxon>
        <taxon>Ecdysozoa</taxon>
        <taxon>Arthropoda</taxon>
        <taxon>Hexapoda</taxon>
        <taxon>Insecta</taxon>
        <taxon>Pterygota</taxon>
        <taxon>Neoptera</taxon>
        <taxon>Endopterygota</taxon>
        <taxon>Diptera</taxon>
        <taxon>Nematocera</taxon>
        <taxon>Chironomoidea</taxon>
        <taxon>Chironomidae</taxon>
        <taxon>Chironominae</taxon>
        <taxon>Polypedilum</taxon>
        <taxon>Polypedilum</taxon>
    </lineage>
</organism>
<protein>
    <recommendedName>
        <fullName evidence="13">Cytochrome P450</fullName>
    </recommendedName>
</protein>
<evidence type="ECO:0000256" key="1">
    <source>
        <dbReference type="ARBA" id="ARBA00001971"/>
    </source>
</evidence>
<proteinExistence type="inferred from homology"/>
<feature type="transmembrane region" description="Helical" evidence="10">
    <location>
        <begin position="6"/>
        <end position="21"/>
    </location>
</feature>